<dbReference type="Gramene" id="VVA18072">
    <property type="protein sequence ID" value="VVA18072"/>
    <property type="gene ID" value="Prudul26B029319"/>
</dbReference>
<reference evidence="3" key="1">
    <citation type="journal article" date="2020" name="Plant J.">
        <title>Transposons played a major role in the diversification between the closely related almond and peach genomes: results from the almond genome sequence.</title>
        <authorList>
            <person name="Alioto T."/>
            <person name="Alexiou K.G."/>
            <person name="Bardil A."/>
            <person name="Barteri F."/>
            <person name="Castanera R."/>
            <person name="Cruz F."/>
            <person name="Dhingra A."/>
            <person name="Duval H."/>
            <person name="Fernandez I Marti A."/>
            <person name="Frias L."/>
            <person name="Galan B."/>
            <person name="Garcia J.L."/>
            <person name="Howad W."/>
            <person name="Gomez-Garrido J."/>
            <person name="Gut M."/>
            <person name="Julca I."/>
            <person name="Morata J."/>
            <person name="Puigdomenech P."/>
            <person name="Ribeca P."/>
            <person name="Rubio Cabetas M.J."/>
            <person name="Vlasova A."/>
            <person name="Wirthensohn M."/>
            <person name="Garcia-Mas J."/>
            <person name="Gabaldon T."/>
            <person name="Casacuberta J.M."/>
            <person name="Arus P."/>
        </authorList>
    </citation>
    <scope>NUCLEOTIDE SEQUENCE [LARGE SCALE GENOMIC DNA]</scope>
    <source>
        <strain evidence="3">cv. Texas</strain>
    </source>
</reference>
<evidence type="ECO:0000313" key="2">
    <source>
        <dbReference type="EMBL" id="VVA18072.1"/>
    </source>
</evidence>
<protein>
    <submittedName>
        <fullName evidence="2">PREDICTED: PRUPE_1G094000</fullName>
    </submittedName>
</protein>
<dbReference type="Proteomes" id="UP000327085">
    <property type="component" value="Chromosome 1"/>
</dbReference>
<dbReference type="OMA" id="PGKEWIK"/>
<organism evidence="2 3">
    <name type="scientific">Prunus dulcis</name>
    <name type="common">Almond</name>
    <name type="synonym">Amygdalus dulcis</name>
    <dbReference type="NCBI Taxonomy" id="3755"/>
    <lineage>
        <taxon>Eukaryota</taxon>
        <taxon>Viridiplantae</taxon>
        <taxon>Streptophyta</taxon>
        <taxon>Embryophyta</taxon>
        <taxon>Tracheophyta</taxon>
        <taxon>Spermatophyta</taxon>
        <taxon>Magnoliopsida</taxon>
        <taxon>eudicotyledons</taxon>
        <taxon>Gunneridae</taxon>
        <taxon>Pentapetalae</taxon>
        <taxon>rosids</taxon>
        <taxon>fabids</taxon>
        <taxon>Rosales</taxon>
        <taxon>Rosaceae</taxon>
        <taxon>Amygdaloideae</taxon>
        <taxon>Amygdaleae</taxon>
        <taxon>Prunus</taxon>
    </lineage>
</organism>
<dbReference type="InParanoid" id="A0A5E4ERH6"/>
<accession>A0A5E4ERH6</accession>
<dbReference type="EMBL" id="CABIKO010000028">
    <property type="protein sequence ID" value="VVA18072.1"/>
    <property type="molecule type" value="Genomic_DNA"/>
</dbReference>
<evidence type="ECO:0000313" key="3">
    <source>
        <dbReference type="Proteomes" id="UP000327085"/>
    </source>
</evidence>
<evidence type="ECO:0000256" key="1">
    <source>
        <dbReference type="SAM" id="MobiDB-lite"/>
    </source>
</evidence>
<proteinExistence type="predicted"/>
<name>A0A5E4ERH6_PRUDU</name>
<sequence>MEEEEGDLISRTILGEVSQRSIEEIVEETQPNKERSGKIPSQAEDPKDNPSMLSRHNLHQEGEEDSLPGKEWIKIGNEYFKNPVPTTTPPNLQIIKEFATDPLFQSGQNDKRCKRNFEEDANTGFVPGSLTEFPNNGFTKYHGFNVEEKYVKLSVVNELFMSTTKTEEVEGEKEKKNEEDLASCFSFRTKRRYLYY</sequence>
<gene>
    <name evidence="2" type="ORF">ALMOND_2B029319</name>
</gene>
<dbReference type="AlphaFoldDB" id="A0A5E4ERH6"/>
<feature type="region of interest" description="Disordered" evidence="1">
    <location>
        <begin position="1"/>
        <end position="68"/>
    </location>
</feature>